<dbReference type="Gene3D" id="1.10.10.10">
    <property type="entry name" value="Winged helix-like DNA-binding domain superfamily/Winged helix DNA-binding domain"/>
    <property type="match status" value="1"/>
</dbReference>
<dbReference type="InterPro" id="IPR036388">
    <property type="entry name" value="WH-like_DNA-bd_sf"/>
</dbReference>
<dbReference type="OrthoDB" id="340227at2759"/>
<evidence type="ECO:0000313" key="6">
    <source>
        <dbReference type="Proteomes" id="UP000316759"/>
    </source>
</evidence>
<feature type="compositionally biased region" description="Polar residues" evidence="3">
    <location>
        <begin position="99"/>
        <end position="119"/>
    </location>
</feature>
<accession>A0A504YXM4</accession>
<dbReference type="GO" id="GO:0048255">
    <property type="term" value="P:mRNA stabilization"/>
    <property type="evidence" value="ECO:0007669"/>
    <property type="project" value="InterPro"/>
</dbReference>
<feature type="compositionally biased region" description="Polar residues" evidence="3">
    <location>
        <begin position="287"/>
        <end position="321"/>
    </location>
</feature>
<name>A0A504YXM4_FASGI</name>
<feature type="domain" description="HTH La-type RNA-binding" evidence="4">
    <location>
        <begin position="466"/>
        <end position="557"/>
    </location>
</feature>
<keyword evidence="1 2" id="KW-0694">RNA-binding</keyword>
<evidence type="ECO:0000256" key="2">
    <source>
        <dbReference type="PROSITE-ProRule" id="PRU00332"/>
    </source>
</evidence>
<dbReference type="SMART" id="SM00684">
    <property type="entry name" value="DM15"/>
    <property type="match status" value="3"/>
</dbReference>
<dbReference type="PROSITE" id="PS50961">
    <property type="entry name" value="HTH_LA"/>
    <property type="match status" value="1"/>
</dbReference>
<dbReference type="GO" id="GO:0005737">
    <property type="term" value="C:cytoplasm"/>
    <property type="evidence" value="ECO:0007669"/>
    <property type="project" value="UniProtKB-ARBA"/>
</dbReference>
<dbReference type="SUPFAM" id="SSF46785">
    <property type="entry name" value="Winged helix' DNA-binding domain"/>
    <property type="match status" value="1"/>
</dbReference>
<feature type="compositionally biased region" description="Polar residues" evidence="3">
    <location>
        <begin position="374"/>
        <end position="393"/>
    </location>
</feature>
<dbReference type="InterPro" id="IPR006630">
    <property type="entry name" value="La_HTH"/>
</dbReference>
<evidence type="ECO:0000313" key="5">
    <source>
        <dbReference type="EMBL" id="TPP62817.1"/>
    </source>
</evidence>
<reference evidence="5 6" key="1">
    <citation type="submission" date="2019-04" db="EMBL/GenBank/DDBJ databases">
        <title>Annotation for the trematode Fasciola gigantica.</title>
        <authorList>
            <person name="Choi Y.-J."/>
        </authorList>
    </citation>
    <scope>NUCLEOTIDE SEQUENCE [LARGE SCALE GENOMIC DNA]</scope>
    <source>
        <strain evidence="5">Uganda_cow_1</strain>
    </source>
</reference>
<dbReference type="STRING" id="46835.A0A504YXM4"/>
<gene>
    <name evidence="5" type="ORF">FGIG_07460</name>
</gene>
<feature type="region of interest" description="Disordered" evidence="3">
    <location>
        <begin position="582"/>
        <end position="606"/>
    </location>
</feature>
<dbReference type="Pfam" id="PF05383">
    <property type="entry name" value="La"/>
    <property type="match status" value="1"/>
</dbReference>
<organism evidence="5 6">
    <name type="scientific">Fasciola gigantica</name>
    <name type="common">Giant liver fluke</name>
    <dbReference type="NCBI Taxonomy" id="46835"/>
    <lineage>
        <taxon>Eukaryota</taxon>
        <taxon>Metazoa</taxon>
        <taxon>Spiralia</taxon>
        <taxon>Lophotrochozoa</taxon>
        <taxon>Platyhelminthes</taxon>
        <taxon>Trematoda</taxon>
        <taxon>Digenea</taxon>
        <taxon>Plagiorchiida</taxon>
        <taxon>Echinostomata</taxon>
        <taxon>Echinostomatoidea</taxon>
        <taxon>Fasciolidae</taxon>
        <taxon>Fasciola</taxon>
    </lineage>
</organism>
<feature type="compositionally biased region" description="Basic and acidic residues" evidence="3">
    <location>
        <begin position="203"/>
        <end position="212"/>
    </location>
</feature>
<feature type="compositionally biased region" description="Polar residues" evidence="3">
    <location>
        <begin position="39"/>
        <end position="53"/>
    </location>
</feature>
<keyword evidence="6" id="KW-1185">Reference proteome</keyword>
<dbReference type="PANTHER" id="PTHR22792">
    <property type="entry name" value="LUPUS LA PROTEIN-RELATED"/>
    <property type="match status" value="1"/>
</dbReference>
<feature type="compositionally biased region" description="Basic and acidic residues" evidence="3">
    <location>
        <begin position="629"/>
        <end position="639"/>
    </location>
</feature>
<protein>
    <submittedName>
        <fullName evidence="5">La protein 1</fullName>
    </submittedName>
</protein>
<dbReference type="Pfam" id="PF21071">
    <property type="entry name" value="LARP1_HEAT"/>
    <property type="match status" value="1"/>
</dbReference>
<dbReference type="SMART" id="SM00715">
    <property type="entry name" value="LA"/>
    <property type="match status" value="1"/>
</dbReference>
<feature type="region of interest" description="Disordered" evidence="3">
    <location>
        <begin position="370"/>
        <end position="397"/>
    </location>
</feature>
<feature type="region of interest" description="Disordered" evidence="3">
    <location>
        <begin position="80"/>
        <end position="156"/>
    </location>
</feature>
<comment type="caution">
    <text evidence="5">The sequence shown here is derived from an EMBL/GenBank/DDBJ whole genome shotgun (WGS) entry which is preliminary data.</text>
</comment>
<dbReference type="InterPro" id="IPR045180">
    <property type="entry name" value="La_dom_prot"/>
</dbReference>
<feature type="region of interest" description="Disordered" evidence="3">
    <location>
        <begin position="39"/>
        <end position="60"/>
    </location>
</feature>
<dbReference type="EMBL" id="SUNJ01006409">
    <property type="protein sequence ID" value="TPP62817.1"/>
    <property type="molecule type" value="Genomic_DNA"/>
</dbReference>
<proteinExistence type="predicted"/>
<evidence type="ECO:0000259" key="4">
    <source>
        <dbReference type="PROSITE" id="PS50961"/>
    </source>
</evidence>
<sequence length="1184" mass="129197">MSRWREPNLPRSFMATGGSHVDTFISTNKNENLSNIFGGTSASSVSQSRTNGCLSGKDNPWSKGNSSRFIMFVVPGASGDSSDVDLGRSNATERDNDWPTLQSAISQSSQTSNGPNIVNSKPKDKPKRRSTASVGCQDDMERGDTKSQVMSSTSQKKKWEQANIECIFPKPAGFDGSGPCRGARWNRGSGKEITTSIITASDLADHDKENQHNGKLFNDTPNSGEKTGNGAVGSGDRVGNNSLPSNRPRSFVRVVRLNKTGRPQRRQTSSVSTASTSTRTTTTSTSFNATHGTPGSRWSSGDVNNMTTPLASTGRPTQGRSVNARLNHAPPHIVPIPLYGSTPQTPLSPTFPSLGYQFLMIYPTPSATPFVPGTTPNPDFQLPSTNPEAQAPNNPAGLLPSLTPPLSQPKPNSVITPGSLYTPTLSPTFIPPTFAATLANGTTSALFPGSPLVQLPYLCFLASSSNDPAIHVRHQILHQVEFYFSADNLAKDVFLRQQMDQDGWVAVSVIAKFNRVATLSSDLDEIINAIHVSPLLDVDVANARVRCKDRPTMWVLRGKSNNATKNQATNLNPDAPEFVPLQPPTSSSTVSSTNLLSTHATPDGQEELNFKFTVEKPVYTDPTHASRRMSGDRLCTSEHHRTRTSSTTSEDDIDDAMLSNLLVIAPSSDGHSVLSHVSVLPTIPSSGTLMEDGDAAINASQELPNAPPTRSDDETLKALVDDLCRAVSESRLQPTFQVTETTESLTVSTTPVDVDSFTRPDLCSPVSVDAVSSGNYCIHHSAMLCPATLVPFNQGPLSAPPHPASSSHAQFYPGPCIPYTPAPLNGQPPYALLPSAASLPSPNAFVLAPLTRASIADHAAPLCYVPPFAQFAPTPVPVISGLPPMRQQPPVVNLAVGNHPSSTKDNANQVKSKPSFQCGRFAAFYPVSPTTDTLFARSANRMVSRKRSQSGCDFSSAMQSKIGFLLNPAAKDSPQGNVSQDSNEAIVTHPHHTLLQEKGFTFHVYNQFRAKCLKDRAEKGVGQSQEMNILYSFWSFFLREHFNRNMYKDFRKHATEDARAGARYGMECLFRFYSYGLEKRFRKAIFKDFQEETLRDYDDGHLYGLEKFWALLHYGRKQLKVDNRLQELLDTKYRTIRDFRINFQPPAGFFIDKSRRRTKSESIGLIHTFETPMSQPVNKDSVDT</sequence>
<dbReference type="InterPro" id="IPR006607">
    <property type="entry name" value="DM15"/>
</dbReference>
<dbReference type="PANTHER" id="PTHR22792:SF132">
    <property type="entry name" value="LA-RELATED PROTEIN 1"/>
    <property type="match status" value="1"/>
</dbReference>
<dbReference type="CDD" id="cd07323">
    <property type="entry name" value="LAM"/>
    <property type="match status" value="1"/>
</dbReference>
<dbReference type="GO" id="GO:0000339">
    <property type="term" value="F:RNA cap binding"/>
    <property type="evidence" value="ECO:0007669"/>
    <property type="project" value="InterPro"/>
</dbReference>
<dbReference type="InterPro" id="IPR036390">
    <property type="entry name" value="WH_DNA-bd_sf"/>
</dbReference>
<feature type="region of interest" description="Disordered" evidence="3">
    <location>
        <begin position="622"/>
        <end position="651"/>
    </location>
</feature>
<dbReference type="Proteomes" id="UP000316759">
    <property type="component" value="Unassembled WGS sequence"/>
</dbReference>
<evidence type="ECO:0000256" key="1">
    <source>
        <dbReference type="ARBA" id="ARBA00022884"/>
    </source>
</evidence>
<feature type="region of interest" description="Disordered" evidence="3">
    <location>
        <begin position="202"/>
        <end position="323"/>
    </location>
</feature>
<feature type="compositionally biased region" description="Polar residues" evidence="3">
    <location>
        <begin position="239"/>
        <end position="248"/>
    </location>
</feature>
<feature type="compositionally biased region" description="Low complexity" evidence="3">
    <location>
        <begin position="584"/>
        <end position="598"/>
    </location>
</feature>
<dbReference type="AlphaFoldDB" id="A0A504YXM4"/>
<feature type="compositionally biased region" description="Low complexity" evidence="3">
    <location>
        <begin position="268"/>
        <end position="286"/>
    </location>
</feature>
<evidence type="ECO:0000256" key="3">
    <source>
        <dbReference type="SAM" id="MobiDB-lite"/>
    </source>
</evidence>